<evidence type="ECO:0000256" key="1">
    <source>
        <dbReference type="ARBA" id="ARBA00004651"/>
    </source>
</evidence>
<dbReference type="FunFam" id="1.10.3720.10:FF:000003">
    <property type="entry name" value="Aliphatic sulfonate ABC transporter permease"/>
    <property type="match status" value="1"/>
</dbReference>
<dbReference type="AlphaFoldDB" id="A0A5C4T087"/>
<name>A0A5C4T087_9BACL</name>
<dbReference type="PROSITE" id="PS50928">
    <property type="entry name" value="ABC_TM1"/>
    <property type="match status" value="1"/>
</dbReference>
<feature type="domain" description="ABC transmembrane type-1" evidence="8">
    <location>
        <begin position="83"/>
        <end position="263"/>
    </location>
</feature>
<comment type="caution">
    <text evidence="9">The sequence shown here is derived from an EMBL/GenBank/DDBJ whole genome shotgun (WGS) entry which is preliminary data.</text>
</comment>
<evidence type="ECO:0000313" key="9">
    <source>
        <dbReference type="EMBL" id="TNJ62356.1"/>
    </source>
</evidence>
<dbReference type="InterPro" id="IPR035906">
    <property type="entry name" value="MetI-like_sf"/>
</dbReference>
<keyword evidence="4 7" id="KW-0812">Transmembrane</keyword>
<sequence>MSEQAEVLAVPAAAGESKSAFGLKWKERLVTAVLGGLLPVLVVLGWQWMGDAGRIDTFFIPTPLMIAAAFRELIASGELVGHLIVSLKRAAAGFAVGGALGLAFGILVGFSRRTESYLDPTFQMLRMIPHLALSPLIILWFGFGETSKVFIIANGAFFPLYINTFLGIRNVDNKLFEVSDVLEFSRFKQITRLVLPSSVPNILLGLRLSLAISWLGLVVAEMIGSKEGIGYLIHFGQSNSRTELIFVGIIIFAIIGKLVDSLVRLLDRKLLGWRDSYKG</sequence>
<keyword evidence="10" id="KW-1185">Reference proteome</keyword>
<reference evidence="9 10" key="1">
    <citation type="submission" date="2019-05" db="EMBL/GenBank/DDBJ databases">
        <title>We sequenced the genome of Paenibacillus hemerocallicola KCTC 33185 for further insight into its adaptation and study the phylogeny of Paenibacillus.</title>
        <authorList>
            <person name="Narsing Rao M.P."/>
        </authorList>
    </citation>
    <scope>NUCLEOTIDE SEQUENCE [LARGE SCALE GENOMIC DNA]</scope>
    <source>
        <strain evidence="9 10">KCTC 33185</strain>
    </source>
</reference>
<keyword evidence="2 7" id="KW-0813">Transport</keyword>
<keyword evidence="3" id="KW-1003">Cell membrane</keyword>
<dbReference type="Proteomes" id="UP000307943">
    <property type="component" value="Unassembled WGS sequence"/>
</dbReference>
<protein>
    <submittedName>
        <fullName evidence="9">ABC transporter permease</fullName>
    </submittedName>
</protein>
<dbReference type="OrthoDB" id="9804353at2"/>
<feature type="transmembrane region" description="Helical" evidence="7">
    <location>
        <begin position="149"/>
        <end position="168"/>
    </location>
</feature>
<feature type="transmembrane region" description="Helical" evidence="7">
    <location>
        <begin position="244"/>
        <end position="266"/>
    </location>
</feature>
<comment type="similarity">
    <text evidence="7">Belongs to the binding-protein-dependent transport system permease family.</text>
</comment>
<evidence type="ECO:0000256" key="2">
    <source>
        <dbReference type="ARBA" id="ARBA00022448"/>
    </source>
</evidence>
<evidence type="ECO:0000256" key="6">
    <source>
        <dbReference type="ARBA" id="ARBA00023136"/>
    </source>
</evidence>
<dbReference type="GO" id="GO:0005886">
    <property type="term" value="C:plasma membrane"/>
    <property type="evidence" value="ECO:0007669"/>
    <property type="project" value="UniProtKB-SubCell"/>
</dbReference>
<dbReference type="Gene3D" id="1.10.3720.10">
    <property type="entry name" value="MetI-like"/>
    <property type="match status" value="1"/>
</dbReference>
<feature type="transmembrane region" description="Helical" evidence="7">
    <location>
        <begin position="90"/>
        <end position="110"/>
    </location>
</feature>
<dbReference type="SUPFAM" id="SSF161098">
    <property type="entry name" value="MetI-like"/>
    <property type="match status" value="1"/>
</dbReference>
<dbReference type="GO" id="GO:0042918">
    <property type="term" value="P:alkanesulfonate transmembrane transport"/>
    <property type="evidence" value="ECO:0007669"/>
    <property type="project" value="UniProtKB-ARBA"/>
</dbReference>
<gene>
    <name evidence="9" type="ORF">FE784_31205</name>
</gene>
<dbReference type="PANTHER" id="PTHR30151:SF38">
    <property type="entry name" value="ALIPHATIC SULFONATES TRANSPORT PERMEASE PROTEIN SSUC-RELATED"/>
    <property type="match status" value="1"/>
</dbReference>
<keyword evidence="5 7" id="KW-1133">Transmembrane helix</keyword>
<evidence type="ECO:0000256" key="7">
    <source>
        <dbReference type="RuleBase" id="RU363032"/>
    </source>
</evidence>
<organism evidence="9 10">
    <name type="scientific">Paenibacillus hemerocallicola</name>
    <dbReference type="NCBI Taxonomy" id="1172614"/>
    <lineage>
        <taxon>Bacteria</taxon>
        <taxon>Bacillati</taxon>
        <taxon>Bacillota</taxon>
        <taxon>Bacilli</taxon>
        <taxon>Bacillales</taxon>
        <taxon>Paenibacillaceae</taxon>
        <taxon>Paenibacillus</taxon>
    </lineage>
</organism>
<proteinExistence type="inferred from homology"/>
<accession>A0A5C4T087</accession>
<keyword evidence="6 7" id="KW-0472">Membrane</keyword>
<feature type="transmembrane region" description="Helical" evidence="7">
    <location>
        <begin position="29"/>
        <end position="49"/>
    </location>
</feature>
<dbReference type="EMBL" id="VDCQ01000061">
    <property type="protein sequence ID" value="TNJ62356.1"/>
    <property type="molecule type" value="Genomic_DNA"/>
</dbReference>
<feature type="transmembrane region" description="Helical" evidence="7">
    <location>
        <begin position="122"/>
        <end position="143"/>
    </location>
</feature>
<dbReference type="PANTHER" id="PTHR30151">
    <property type="entry name" value="ALKANE SULFONATE ABC TRANSPORTER-RELATED, MEMBRANE SUBUNIT"/>
    <property type="match status" value="1"/>
</dbReference>
<evidence type="ECO:0000256" key="3">
    <source>
        <dbReference type="ARBA" id="ARBA00022475"/>
    </source>
</evidence>
<dbReference type="RefSeq" id="WP_139606185.1">
    <property type="nucleotide sequence ID" value="NZ_VDCQ01000061.1"/>
</dbReference>
<comment type="subcellular location">
    <subcellularLocation>
        <location evidence="1 7">Cell membrane</location>
        <topology evidence="1 7">Multi-pass membrane protein</topology>
    </subcellularLocation>
</comment>
<evidence type="ECO:0000313" key="10">
    <source>
        <dbReference type="Proteomes" id="UP000307943"/>
    </source>
</evidence>
<evidence type="ECO:0000259" key="8">
    <source>
        <dbReference type="PROSITE" id="PS50928"/>
    </source>
</evidence>
<dbReference type="InterPro" id="IPR000515">
    <property type="entry name" value="MetI-like"/>
</dbReference>
<evidence type="ECO:0000256" key="4">
    <source>
        <dbReference type="ARBA" id="ARBA00022692"/>
    </source>
</evidence>
<feature type="transmembrane region" description="Helical" evidence="7">
    <location>
        <begin position="202"/>
        <end position="224"/>
    </location>
</feature>
<evidence type="ECO:0000256" key="5">
    <source>
        <dbReference type="ARBA" id="ARBA00022989"/>
    </source>
</evidence>
<dbReference type="CDD" id="cd06261">
    <property type="entry name" value="TM_PBP2"/>
    <property type="match status" value="1"/>
</dbReference>
<dbReference type="Pfam" id="PF00528">
    <property type="entry name" value="BPD_transp_1"/>
    <property type="match status" value="1"/>
</dbReference>